<keyword evidence="1" id="KW-0812">Transmembrane</keyword>
<dbReference type="EnsemblMetazoa" id="AMEM009426-RA">
    <property type="protein sequence ID" value="AMEM009426-PA"/>
    <property type="gene ID" value="AMEM009426"/>
</dbReference>
<dbReference type="Proteomes" id="UP000075903">
    <property type="component" value="Unassembled WGS sequence"/>
</dbReference>
<evidence type="ECO:0000313" key="3">
    <source>
        <dbReference type="Proteomes" id="UP000075903"/>
    </source>
</evidence>
<keyword evidence="1" id="KW-0472">Membrane</keyword>
<feature type="transmembrane region" description="Helical" evidence="1">
    <location>
        <begin position="124"/>
        <end position="141"/>
    </location>
</feature>
<reference evidence="2" key="1">
    <citation type="submission" date="2020-05" db="UniProtKB">
        <authorList>
            <consortium name="EnsemblMetazoa"/>
        </authorList>
    </citation>
    <scope>IDENTIFICATION</scope>
    <source>
        <strain evidence="2">MAF</strain>
    </source>
</reference>
<protein>
    <submittedName>
        <fullName evidence="2">Uncharacterized protein</fullName>
    </submittedName>
</protein>
<keyword evidence="1" id="KW-1133">Transmembrane helix</keyword>
<evidence type="ECO:0000313" key="2">
    <source>
        <dbReference type="EnsemblMetazoa" id="AMEM009426-PA"/>
    </source>
</evidence>
<feature type="transmembrane region" description="Helical" evidence="1">
    <location>
        <begin position="91"/>
        <end position="112"/>
    </location>
</feature>
<dbReference type="VEuPathDB" id="VectorBase:AMEM009426"/>
<evidence type="ECO:0000256" key="1">
    <source>
        <dbReference type="SAM" id="Phobius"/>
    </source>
</evidence>
<accession>A0A182V5Z9</accession>
<dbReference type="AlphaFoldDB" id="A0A182V5Z9"/>
<keyword evidence="3" id="KW-1185">Reference proteome</keyword>
<name>A0A182V5Z9_ANOME</name>
<sequence>MPSPLSPLQAPAPFCSPLPQNVSTGRWVPKAAGSLAMHVCASTTPIAACCSCSFDTTSRRSVSPNPTTVPFLPTINSSALSIVHRQTGSTYSVVMVILAVSLISAMSLPVLASLNPGCTTISRTPYVCAYALACFGISFITKVP</sequence>
<organism evidence="2 3">
    <name type="scientific">Anopheles merus</name>
    <name type="common">Mosquito</name>
    <dbReference type="NCBI Taxonomy" id="30066"/>
    <lineage>
        <taxon>Eukaryota</taxon>
        <taxon>Metazoa</taxon>
        <taxon>Ecdysozoa</taxon>
        <taxon>Arthropoda</taxon>
        <taxon>Hexapoda</taxon>
        <taxon>Insecta</taxon>
        <taxon>Pterygota</taxon>
        <taxon>Neoptera</taxon>
        <taxon>Endopterygota</taxon>
        <taxon>Diptera</taxon>
        <taxon>Nematocera</taxon>
        <taxon>Culicoidea</taxon>
        <taxon>Culicidae</taxon>
        <taxon>Anophelinae</taxon>
        <taxon>Anopheles</taxon>
    </lineage>
</organism>
<proteinExistence type="predicted"/>